<proteinExistence type="predicted"/>
<keyword evidence="2" id="KW-1185">Reference proteome</keyword>
<evidence type="ECO:0000313" key="2">
    <source>
        <dbReference type="Proteomes" id="UP000308330"/>
    </source>
</evidence>
<dbReference type="Pfam" id="PF14253">
    <property type="entry name" value="AbiH"/>
    <property type="match status" value="1"/>
</dbReference>
<comment type="caution">
    <text evidence="1">The sequence shown here is derived from an EMBL/GenBank/DDBJ whole genome shotgun (WGS) entry which is preliminary data.</text>
</comment>
<organism evidence="1 2">
    <name type="scientific">Lysinibacillus tabacifolii</name>
    <dbReference type="NCBI Taxonomy" id="1173107"/>
    <lineage>
        <taxon>Bacteria</taxon>
        <taxon>Bacillati</taxon>
        <taxon>Bacillota</taxon>
        <taxon>Bacilli</taxon>
        <taxon>Bacillales</taxon>
        <taxon>Bacillaceae</taxon>
        <taxon>Lysinibacillus</taxon>
    </lineage>
</organism>
<protein>
    <submittedName>
        <fullName evidence="1">Uncharacterized protein</fullName>
    </submittedName>
</protein>
<gene>
    <name evidence="1" type="ORF">FC748_11520</name>
</gene>
<evidence type="ECO:0000313" key="1">
    <source>
        <dbReference type="EMBL" id="TKI48248.1"/>
    </source>
</evidence>
<dbReference type="RefSeq" id="WP_108029570.1">
    <property type="nucleotide sequence ID" value="NZ_PYUE01000001.1"/>
</dbReference>
<dbReference type="InterPro" id="IPR025935">
    <property type="entry name" value="AbiH"/>
</dbReference>
<dbReference type="Proteomes" id="UP000308330">
    <property type="component" value="Unassembled WGS sequence"/>
</dbReference>
<accession>A0ABY2SY77</accession>
<reference evidence="1 2" key="1">
    <citation type="submission" date="2019-04" db="EMBL/GenBank/DDBJ databases">
        <title>Lysinibacillus genome sequencing.</title>
        <authorList>
            <person name="Dunlap C."/>
        </authorList>
    </citation>
    <scope>NUCLEOTIDE SEQUENCE [LARGE SCALE GENOMIC DNA]</scope>
    <source>
        <strain evidence="1 2">KCTC 33042</strain>
    </source>
</reference>
<dbReference type="EMBL" id="SZPT01000002">
    <property type="protein sequence ID" value="TKI48248.1"/>
    <property type="molecule type" value="Genomic_DNA"/>
</dbReference>
<sequence>MTKLFIIGNGFDVSHSLKTKYEHFKEYLLEKHPEITMDKFVTLTAIHDKDGGPTYNEVEVLSMLFSLITSAEYSAHIASKNKCIEYNGEWNEIEKSLGELDFSEAFDYIDDILDKDGDVDLFKTSYVNGDIAAGLVIPTITIQRYFSEWVNSISLDSVEPKLDFEKLIIKDDLFLTFNYTETLQEVYDISEDNICHIHGRQGEEIFFGHGNTQYYYEAYMQSHIGSESSLTEIDNQLRKQTQVALENNLVFFEQIESENINEIYSYGFSFSDVDAIYMEEIFRRINTENVIWYLNDYDKEIIGSQITSLKDLGFKGHFNTFSIKI</sequence>
<name>A0ABY2SY77_9BACI</name>